<feature type="non-terminal residue" evidence="1">
    <location>
        <position position="182"/>
    </location>
</feature>
<dbReference type="EMBL" id="MUJZ01057235">
    <property type="protein sequence ID" value="OTF72230.1"/>
    <property type="molecule type" value="Genomic_DNA"/>
</dbReference>
<evidence type="ECO:0000313" key="2">
    <source>
        <dbReference type="Proteomes" id="UP000194236"/>
    </source>
</evidence>
<protein>
    <submittedName>
        <fullName evidence="1">Uncharacterized protein</fullName>
    </submittedName>
</protein>
<gene>
    <name evidence="1" type="ORF">BLA29_010437</name>
</gene>
<sequence length="182" mass="19369">MNGCYNPYAMAMMQTMTQITSPNNAQTIMMNGSNCPPTTSMASNPNEHQAGGCVRMKKDQCVSTFAFTHGMSDQTGHTIVNPMMEKRRPDSSMLTTQQSNANNENEVGFSNLVIVNQAAAASTISPFANANYMINTMSANNAAVTPAIYPVPNVATAAYHQHQMYNNSQAAALVAAAAAAYG</sequence>
<accession>A0A1Y3AUS4</accession>
<keyword evidence="2" id="KW-1185">Reference proteome</keyword>
<name>A0A1Y3AUS4_EURMA</name>
<dbReference type="OrthoDB" id="10064659at2759"/>
<reference evidence="1 2" key="1">
    <citation type="submission" date="2017-03" db="EMBL/GenBank/DDBJ databases">
        <title>Genome Survey of Euroglyphus maynei.</title>
        <authorList>
            <person name="Arlian L.G."/>
            <person name="Morgan M.S."/>
            <person name="Rider S.D."/>
        </authorList>
    </citation>
    <scope>NUCLEOTIDE SEQUENCE [LARGE SCALE GENOMIC DNA]</scope>
    <source>
        <strain evidence="1">Arlian Lab</strain>
        <tissue evidence="1">Whole body</tissue>
    </source>
</reference>
<comment type="caution">
    <text evidence="1">The sequence shown here is derived from an EMBL/GenBank/DDBJ whole genome shotgun (WGS) entry which is preliminary data.</text>
</comment>
<organism evidence="1 2">
    <name type="scientific">Euroglyphus maynei</name>
    <name type="common">Mayne's house dust mite</name>
    <dbReference type="NCBI Taxonomy" id="6958"/>
    <lineage>
        <taxon>Eukaryota</taxon>
        <taxon>Metazoa</taxon>
        <taxon>Ecdysozoa</taxon>
        <taxon>Arthropoda</taxon>
        <taxon>Chelicerata</taxon>
        <taxon>Arachnida</taxon>
        <taxon>Acari</taxon>
        <taxon>Acariformes</taxon>
        <taxon>Sarcoptiformes</taxon>
        <taxon>Astigmata</taxon>
        <taxon>Psoroptidia</taxon>
        <taxon>Analgoidea</taxon>
        <taxon>Pyroglyphidae</taxon>
        <taxon>Pyroglyphinae</taxon>
        <taxon>Euroglyphus</taxon>
    </lineage>
</organism>
<dbReference type="AlphaFoldDB" id="A0A1Y3AUS4"/>
<dbReference type="Proteomes" id="UP000194236">
    <property type="component" value="Unassembled WGS sequence"/>
</dbReference>
<evidence type="ECO:0000313" key="1">
    <source>
        <dbReference type="EMBL" id="OTF72230.1"/>
    </source>
</evidence>
<proteinExistence type="predicted"/>